<dbReference type="SUPFAM" id="SSF53335">
    <property type="entry name" value="S-adenosyl-L-methionine-dependent methyltransferases"/>
    <property type="match status" value="1"/>
</dbReference>
<gene>
    <name evidence="2" type="ORF">LMG27952_02201</name>
</gene>
<evidence type="ECO:0008006" key="4">
    <source>
        <dbReference type="Google" id="ProtNLM"/>
    </source>
</evidence>
<comment type="caution">
    <text evidence="2">The sequence shown here is derived from an EMBL/GenBank/DDBJ whole genome shotgun (WGS) entry which is preliminary data.</text>
</comment>
<sequence length="456" mass="50351">MGSSRAVDPTASPKESTTSADVIAVQAGSAHRPDTTETTVSDPFALLPPDALQNIAGYLPLRSQQALRLASRNAARNLRMQQRGAVVQLTDHRIGIIADIVVFNFDRSLASYQVFVFADNNLITVFGTQIARVVTDMRALSLARETQVIRGLVRQFQCVGGGSGLLLSALGAVGSAMPDLAWHGADSQSGHNFAHRAKSNSISNTARCLFLDRFVCVPGRGDRRTSALRQQRDGADNYIDCLDLNAATLASWKGKTILDLGCGYSLFYAEVNVMFGANVVPVDLEARDTQGEQEAIRCYIENMFFLRALIEFNQADQCLMQTINVELFMRTFSRIDEIVHYYLTHQPLQMNILTDDLSGLNYEGVISCFMFCYFDADMTRRALANLCRGMRSSGWLRICVGKQGLLSIGAGINHDIIAAVNEIVGPNNIQLAIEQIAHRFCVEIKLNVTGWRYWFS</sequence>
<protein>
    <recommendedName>
        <fullName evidence="4">F-box domain-containing protein</fullName>
    </recommendedName>
</protein>
<dbReference type="Gene3D" id="3.40.50.150">
    <property type="entry name" value="Vaccinia Virus protein VP39"/>
    <property type="match status" value="1"/>
</dbReference>
<name>A0ABM8NJD7_9BURK</name>
<evidence type="ECO:0000313" key="2">
    <source>
        <dbReference type="EMBL" id="CAD6528372.1"/>
    </source>
</evidence>
<evidence type="ECO:0000256" key="1">
    <source>
        <dbReference type="SAM" id="MobiDB-lite"/>
    </source>
</evidence>
<dbReference type="EMBL" id="CAJHCQ010000004">
    <property type="protein sequence ID" value="CAD6528372.1"/>
    <property type="molecule type" value="Genomic_DNA"/>
</dbReference>
<reference evidence="2 3" key="1">
    <citation type="submission" date="2020-10" db="EMBL/GenBank/DDBJ databases">
        <authorList>
            <person name="Peeters C."/>
        </authorList>
    </citation>
    <scope>NUCLEOTIDE SEQUENCE [LARGE SCALE GENOMIC DNA]</scope>
    <source>
        <strain evidence="2 3">LMG 27952</strain>
    </source>
</reference>
<feature type="region of interest" description="Disordered" evidence="1">
    <location>
        <begin position="1"/>
        <end position="20"/>
    </location>
</feature>
<keyword evidence="3" id="KW-1185">Reference proteome</keyword>
<dbReference type="InterPro" id="IPR029063">
    <property type="entry name" value="SAM-dependent_MTases_sf"/>
</dbReference>
<evidence type="ECO:0000313" key="3">
    <source>
        <dbReference type="Proteomes" id="UP000656319"/>
    </source>
</evidence>
<dbReference type="Proteomes" id="UP000656319">
    <property type="component" value="Unassembled WGS sequence"/>
</dbReference>
<organism evidence="2 3">
    <name type="scientific">Paraburkholderia hiiakae</name>
    <dbReference type="NCBI Taxonomy" id="1081782"/>
    <lineage>
        <taxon>Bacteria</taxon>
        <taxon>Pseudomonadati</taxon>
        <taxon>Pseudomonadota</taxon>
        <taxon>Betaproteobacteria</taxon>
        <taxon>Burkholderiales</taxon>
        <taxon>Burkholderiaceae</taxon>
        <taxon>Paraburkholderia</taxon>
    </lineage>
</organism>
<proteinExistence type="predicted"/>
<accession>A0ABM8NJD7</accession>